<dbReference type="Gene3D" id="3.40.462.20">
    <property type="match status" value="1"/>
</dbReference>
<feature type="domain" description="FAD-binding PCMH-type" evidence="6">
    <location>
        <begin position="33"/>
        <end position="205"/>
    </location>
</feature>
<dbReference type="InterPro" id="IPR050416">
    <property type="entry name" value="FAD-linked_Oxidoreductase"/>
</dbReference>
<reference evidence="7" key="1">
    <citation type="submission" date="2016-06" db="EMBL/GenBank/DDBJ databases">
        <title>Draft Genome sequence of the fungus Inonotus baumii.</title>
        <authorList>
            <person name="Zhu H."/>
            <person name="Lin W."/>
        </authorList>
    </citation>
    <scope>NUCLEOTIDE SEQUENCE</scope>
    <source>
        <strain evidence="7">821</strain>
    </source>
</reference>
<gene>
    <name evidence="7" type="ORF">A7U60_g1874</name>
</gene>
<dbReference type="PANTHER" id="PTHR42973:SF39">
    <property type="entry name" value="FAD-BINDING PCMH-TYPE DOMAIN-CONTAINING PROTEIN"/>
    <property type="match status" value="1"/>
</dbReference>
<sequence length="462" mass="50462">MSTYESLKAAFKGDIVTPSDPDYEKALSRWAANAARRAKYVAFVKDAEDVKLALDFVKSQKLPFAVKGGGHNVTGASSSENGLVIDLSRYLAGVRIDPENKLGYVGGGAVWETVDKAAIEHGLATVGGTVNHTGVGGLTLGGGYGWLSGDHGLAIDNLIQVTIVVADGSILTANEKTNSDLFWAIRGGGCNFGVVTEFVYKLHNQRRTVYAGPLIFPGPFIKLLAQVTNDWLQKGLSAKEGMLQILTRGPPPESLPCAVCFIFYNGSEQEGRENYKPFFDLKPLDHTVEIPYENLNAMQNEALFPGQCVYMKGVTFSSLKPNDAETLLGKITELSPDGTYRMATILEYFSLGKINTVSNDAMAMNNRSFQSNALTTCMWDSNTPENQEIGREKVRATAELITSFANDSAAAEKRAYGNYADEMVSPDRAAVLFGDNYPRLRELKRKYDPEVLFKSWFPIVPA</sequence>
<evidence type="ECO:0000259" key="6">
    <source>
        <dbReference type="PROSITE" id="PS51387"/>
    </source>
</evidence>
<dbReference type="Proteomes" id="UP000757232">
    <property type="component" value="Unassembled WGS sequence"/>
</dbReference>
<dbReference type="PROSITE" id="PS51387">
    <property type="entry name" value="FAD_PCMH"/>
    <property type="match status" value="1"/>
</dbReference>
<dbReference type="SUPFAM" id="SSF56176">
    <property type="entry name" value="FAD-binding/transporter-associated domain-like"/>
    <property type="match status" value="1"/>
</dbReference>
<evidence type="ECO:0000313" key="8">
    <source>
        <dbReference type="Proteomes" id="UP000757232"/>
    </source>
</evidence>
<dbReference type="PANTHER" id="PTHR42973">
    <property type="entry name" value="BINDING OXIDOREDUCTASE, PUTATIVE (AFU_ORTHOLOGUE AFUA_1G17690)-RELATED"/>
    <property type="match status" value="1"/>
</dbReference>
<protein>
    <submittedName>
        <fullName evidence="7">FAD-binding domain-containing protein</fullName>
    </submittedName>
</protein>
<dbReference type="Gene3D" id="3.30.465.10">
    <property type="match status" value="1"/>
</dbReference>
<evidence type="ECO:0000256" key="5">
    <source>
        <dbReference type="ARBA" id="ARBA00023002"/>
    </source>
</evidence>
<dbReference type="AlphaFoldDB" id="A0A9Q5I363"/>
<keyword evidence="3" id="KW-0285">Flavoprotein</keyword>
<name>A0A9Q5I363_SANBA</name>
<evidence type="ECO:0000256" key="4">
    <source>
        <dbReference type="ARBA" id="ARBA00022827"/>
    </source>
</evidence>
<accession>A0A9Q5I363</accession>
<evidence type="ECO:0000256" key="2">
    <source>
        <dbReference type="ARBA" id="ARBA00005466"/>
    </source>
</evidence>
<dbReference type="InterPro" id="IPR006094">
    <property type="entry name" value="Oxid_FAD_bind_N"/>
</dbReference>
<proteinExistence type="inferred from homology"/>
<dbReference type="EMBL" id="LNZH02000115">
    <property type="protein sequence ID" value="OCB90850.1"/>
    <property type="molecule type" value="Genomic_DNA"/>
</dbReference>
<dbReference type="Gene3D" id="3.30.43.10">
    <property type="entry name" value="Uridine Diphospho-n-acetylenolpyruvylglucosamine Reductase, domain 2"/>
    <property type="match status" value="1"/>
</dbReference>
<dbReference type="GO" id="GO:0071949">
    <property type="term" value="F:FAD binding"/>
    <property type="evidence" value="ECO:0007669"/>
    <property type="project" value="InterPro"/>
</dbReference>
<evidence type="ECO:0000256" key="3">
    <source>
        <dbReference type="ARBA" id="ARBA00022630"/>
    </source>
</evidence>
<keyword evidence="8" id="KW-1185">Reference proteome</keyword>
<dbReference type="GO" id="GO:0016491">
    <property type="term" value="F:oxidoreductase activity"/>
    <property type="evidence" value="ECO:0007669"/>
    <property type="project" value="UniProtKB-KW"/>
</dbReference>
<organism evidence="7 8">
    <name type="scientific">Sanghuangporus baumii</name>
    <name type="common">Phellinus baumii</name>
    <dbReference type="NCBI Taxonomy" id="108892"/>
    <lineage>
        <taxon>Eukaryota</taxon>
        <taxon>Fungi</taxon>
        <taxon>Dikarya</taxon>
        <taxon>Basidiomycota</taxon>
        <taxon>Agaricomycotina</taxon>
        <taxon>Agaricomycetes</taxon>
        <taxon>Hymenochaetales</taxon>
        <taxon>Hymenochaetaceae</taxon>
        <taxon>Sanghuangporus</taxon>
    </lineage>
</organism>
<comment type="caution">
    <text evidence="7">The sequence shown here is derived from an EMBL/GenBank/DDBJ whole genome shotgun (WGS) entry which is preliminary data.</text>
</comment>
<dbReference type="InterPro" id="IPR012951">
    <property type="entry name" value="BBE"/>
</dbReference>
<dbReference type="Pfam" id="PF08031">
    <property type="entry name" value="BBE"/>
    <property type="match status" value="1"/>
</dbReference>
<dbReference type="OrthoDB" id="415825at2759"/>
<dbReference type="InterPro" id="IPR016169">
    <property type="entry name" value="FAD-bd_PCMH_sub2"/>
</dbReference>
<keyword evidence="5" id="KW-0560">Oxidoreductase</keyword>
<dbReference type="InterPro" id="IPR016166">
    <property type="entry name" value="FAD-bd_PCMH"/>
</dbReference>
<comment type="similarity">
    <text evidence="2">Belongs to the oxygen-dependent FAD-linked oxidoreductase family.</text>
</comment>
<dbReference type="Pfam" id="PF01565">
    <property type="entry name" value="FAD_binding_4"/>
    <property type="match status" value="1"/>
</dbReference>
<keyword evidence="4" id="KW-0274">FAD</keyword>
<comment type="cofactor">
    <cofactor evidence="1">
        <name>FAD</name>
        <dbReference type="ChEBI" id="CHEBI:57692"/>
    </cofactor>
</comment>
<dbReference type="InterPro" id="IPR016167">
    <property type="entry name" value="FAD-bd_PCMH_sub1"/>
</dbReference>
<evidence type="ECO:0000256" key="1">
    <source>
        <dbReference type="ARBA" id="ARBA00001974"/>
    </source>
</evidence>
<dbReference type="InterPro" id="IPR036318">
    <property type="entry name" value="FAD-bd_PCMH-like_sf"/>
</dbReference>
<evidence type="ECO:0000313" key="7">
    <source>
        <dbReference type="EMBL" id="OCB90850.1"/>
    </source>
</evidence>